<evidence type="ECO:0000313" key="2">
    <source>
        <dbReference type="EMBL" id="KNE88934.1"/>
    </source>
</evidence>
<comment type="caution">
    <text evidence="2">The sequence shown here is derived from an EMBL/GenBank/DDBJ whole genome shotgun (WGS) entry which is preliminary data.</text>
</comment>
<feature type="compositionally biased region" description="Basic and acidic residues" evidence="1">
    <location>
        <begin position="30"/>
        <end position="52"/>
    </location>
</feature>
<evidence type="ECO:0000313" key="3">
    <source>
        <dbReference type="Proteomes" id="UP000054564"/>
    </source>
</evidence>
<name>A0A0L0UQ76_9BASI</name>
<feature type="region of interest" description="Disordered" evidence="1">
    <location>
        <begin position="298"/>
        <end position="334"/>
    </location>
</feature>
<feature type="compositionally biased region" description="Basic and acidic residues" evidence="1">
    <location>
        <begin position="298"/>
        <end position="327"/>
    </location>
</feature>
<feature type="region of interest" description="Disordered" evidence="1">
    <location>
        <begin position="1"/>
        <end position="68"/>
    </location>
</feature>
<protein>
    <submittedName>
        <fullName evidence="2">Uncharacterized protein</fullName>
    </submittedName>
</protein>
<proteinExistence type="predicted"/>
<organism evidence="2 3">
    <name type="scientific">Puccinia striiformis f. sp. tritici PST-78</name>
    <dbReference type="NCBI Taxonomy" id="1165861"/>
    <lineage>
        <taxon>Eukaryota</taxon>
        <taxon>Fungi</taxon>
        <taxon>Dikarya</taxon>
        <taxon>Basidiomycota</taxon>
        <taxon>Pucciniomycotina</taxon>
        <taxon>Pucciniomycetes</taxon>
        <taxon>Pucciniales</taxon>
        <taxon>Pucciniaceae</taxon>
        <taxon>Puccinia</taxon>
    </lineage>
</organism>
<gene>
    <name evidence="2" type="ORF">PSTG_17615</name>
</gene>
<sequence>MTSTNCHKSHKNKASTISTSQPTNPNENNHPNENEDKDKDTNKNENEKNKPAEDDEETGGHQQLTDEEELKQAQQTYENSVSTCYKLYDTPEISEQKDKAGCLMIACPCKMCGGKISCLTHDTSCGNLNKHVATCLSKQIKALTTKSLLSLGVTVTGLIEPKEAYKGASYLGVDAWQLPNGIDILGVVIYQLKEEDTVDFELEAMPLDFVQLCESHTGKYMAQTIQLVVEKFGIQNKASTLGYSICGIVSDNATNNGVMVLGILHTLGTQKKRAHHKVDYSSGEEECTESQIRILTRGEEAKPVQDRDSTEDDSIKNESDCLSKADIENGSDEDSEANWYTTQLCKETLGKFCAIAKKL</sequence>
<dbReference type="Proteomes" id="UP000054564">
    <property type="component" value="Unassembled WGS sequence"/>
</dbReference>
<accession>A0A0L0UQ76</accession>
<dbReference type="EMBL" id="AJIL01000679">
    <property type="protein sequence ID" value="KNE88934.1"/>
    <property type="molecule type" value="Genomic_DNA"/>
</dbReference>
<dbReference type="AlphaFoldDB" id="A0A0L0UQ76"/>
<reference evidence="3" key="1">
    <citation type="submission" date="2014-03" db="EMBL/GenBank/DDBJ databases">
        <title>The Genome Sequence of Puccinia striiformis f. sp. tritici PST-78.</title>
        <authorList>
            <consortium name="The Broad Institute Genome Sequencing Platform"/>
            <person name="Cuomo C."/>
            <person name="Hulbert S."/>
            <person name="Chen X."/>
            <person name="Walker B."/>
            <person name="Young S.K."/>
            <person name="Zeng Q."/>
            <person name="Gargeya S."/>
            <person name="Fitzgerald M."/>
            <person name="Haas B."/>
            <person name="Abouelleil A."/>
            <person name="Alvarado L."/>
            <person name="Arachchi H.M."/>
            <person name="Berlin A.M."/>
            <person name="Chapman S.B."/>
            <person name="Goldberg J."/>
            <person name="Griggs A."/>
            <person name="Gujja S."/>
            <person name="Hansen M."/>
            <person name="Howarth C."/>
            <person name="Imamovic A."/>
            <person name="Larimer J."/>
            <person name="McCowan C."/>
            <person name="Montmayeur A."/>
            <person name="Murphy C."/>
            <person name="Neiman D."/>
            <person name="Pearson M."/>
            <person name="Priest M."/>
            <person name="Roberts A."/>
            <person name="Saif S."/>
            <person name="Shea T."/>
            <person name="Sisk P."/>
            <person name="Sykes S."/>
            <person name="Wortman J."/>
            <person name="Nusbaum C."/>
            <person name="Birren B."/>
        </authorList>
    </citation>
    <scope>NUCLEOTIDE SEQUENCE [LARGE SCALE GENOMIC DNA]</scope>
    <source>
        <strain evidence="3">race PST-78</strain>
    </source>
</reference>
<evidence type="ECO:0000256" key="1">
    <source>
        <dbReference type="SAM" id="MobiDB-lite"/>
    </source>
</evidence>
<keyword evidence="3" id="KW-1185">Reference proteome</keyword>